<keyword evidence="6" id="KW-0256">Endoplasmic reticulum</keyword>
<dbReference type="GO" id="GO:0005085">
    <property type="term" value="F:guanyl-nucleotide exchange factor activity"/>
    <property type="evidence" value="ECO:0007669"/>
    <property type="project" value="InterPro"/>
</dbReference>
<dbReference type="PROSITE" id="PS50082">
    <property type="entry name" value="WD_REPEATS_2"/>
    <property type="match status" value="1"/>
</dbReference>
<dbReference type="GO" id="GO:0006888">
    <property type="term" value="P:endoplasmic reticulum to Golgi vesicle-mediated transport"/>
    <property type="evidence" value="ECO:0007669"/>
    <property type="project" value="TreeGrafter"/>
</dbReference>
<keyword evidence="9 12" id="KW-1133">Transmembrane helix</keyword>
<dbReference type="Pfam" id="PF00400">
    <property type="entry name" value="WD40"/>
    <property type="match status" value="2"/>
</dbReference>
<comment type="caution">
    <text evidence="14">The sequence shown here is derived from an EMBL/GenBank/DDBJ whole genome shotgun (WGS) entry which is preliminary data.</text>
</comment>
<protein>
    <submittedName>
        <fullName evidence="14">Uncharacterized protein</fullName>
    </submittedName>
</protein>
<evidence type="ECO:0000256" key="11">
    <source>
        <dbReference type="PROSITE-ProRule" id="PRU00221"/>
    </source>
</evidence>
<organism evidence="14 15">
    <name type="scientific">Puccinia coronata f. sp. avenae</name>
    <dbReference type="NCBI Taxonomy" id="200324"/>
    <lineage>
        <taxon>Eukaryota</taxon>
        <taxon>Fungi</taxon>
        <taxon>Dikarya</taxon>
        <taxon>Basidiomycota</taxon>
        <taxon>Pucciniomycotina</taxon>
        <taxon>Pucciniomycetes</taxon>
        <taxon>Pucciniales</taxon>
        <taxon>Pucciniaceae</taxon>
        <taxon>Puccinia</taxon>
    </lineage>
</organism>
<dbReference type="EMBL" id="PGCJ01000159">
    <property type="protein sequence ID" value="PLW42317.1"/>
    <property type="molecule type" value="Genomic_DNA"/>
</dbReference>
<keyword evidence="15" id="KW-1185">Reference proteome</keyword>
<keyword evidence="2" id="KW-0813">Transport</keyword>
<reference evidence="14 15" key="1">
    <citation type="submission" date="2017-11" db="EMBL/GenBank/DDBJ databases">
        <title>De novo assembly and phasing of dikaryotic genomes from two isolates of Puccinia coronata f. sp. avenae, the causal agent of oat crown rust.</title>
        <authorList>
            <person name="Miller M.E."/>
            <person name="Zhang Y."/>
            <person name="Omidvar V."/>
            <person name="Sperschneider J."/>
            <person name="Schwessinger B."/>
            <person name="Raley C."/>
            <person name="Palmer J.M."/>
            <person name="Garnica D."/>
            <person name="Upadhyaya N."/>
            <person name="Rathjen J."/>
            <person name="Taylor J.M."/>
            <person name="Park R.F."/>
            <person name="Dodds P.N."/>
            <person name="Hirsch C.D."/>
            <person name="Kianian S.F."/>
            <person name="Figueroa M."/>
        </authorList>
    </citation>
    <scope>NUCLEOTIDE SEQUENCE [LARGE SCALE GENOMIC DNA]</scope>
    <source>
        <strain evidence="14">12NC29</strain>
    </source>
</reference>
<evidence type="ECO:0000256" key="9">
    <source>
        <dbReference type="ARBA" id="ARBA00022989"/>
    </source>
</evidence>
<name>A0A2N5UXA4_9BASI</name>
<keyword evidence="10 12" id="KW-0472">Membrane</keyword>
<keyword evidence="8" id="KW-0653">Protein transport</keyword>
<dbReference type="SMART" id="SM00320">
    <property type="entry name" value="WD40"/>
    <property type="match status" value="3"/>
</dbReference>
<dbReference type="InterPro" id="IPR045260">
    <property type="entry name" value="Sec12-like"/>
</dbReference>
<dbReference type="InterPro" id="IPR001680">
    <property type="entry name" value="WD40_rpt"/>
</dbReference>
<evidence type="ECO:0000313" key="15">
    <source>
        <dbReference type="Proteomes" id="UP000235388"/>
    </source>
</evidence>
<evidence type="ECO:0000313" key="14">
    <source>
        <dbReference type="EMBL" id="PLW42317.1"/>
    </source>
</evidence>
<comment type="subcellular location">
    <subcellularLocation>
        <location evidence="1">Endoplasmic reticulum membrane</location>
        <topology evidence="1">Single-pass type II membrane protein</topology>
    </subcellularLocation>
</comment>
<evidence type="ECO:0000256" key="8">
    <source>
        <dbReference type="ARBA" id="ARBA00022927"/>
    </source>
</evidence>
<dbReference type="InterPro" id="IPR036322">
    <property type="entry name" value="WD40_repeat_dom_sf"/>
</dbReference>
<dbReference type="Gene3D" id="2.130.10.10">
    <property type="entry name" value="YVTN repeat-like/Quinoprotein amine dehydrogenase"/>
    <property type="match status" value="1"/>
</dbReference>
<evidence type="ECO:0000256" key="1">
    <source>
        <dbReference type="ARBA" id="ARBA00004648"/>
    </source>
</evidence>
<evidence type="ECO:0000256" key="4">
    <source>
        <dbReference type="ARBA" id="ARBA00022692"/>
    </source>
</evidence>
<dbReference type="PANTHER" id="PTHR23284">
    <property type="entry name" value="PROLACTIN REGULATORY ELEMENT BINDING PROTEIN"/>
    <property type="match status" value="1"/>
</dbReference>
<keyword evidence="5" id="KW-0677">Repeat</keyword>
<evidence type="ECO:0000256" key="12">
    <source>
        <dbReference type="SAM" id="Phobius"/>
    </source>
</evidence>
<evidence type="ECO:0000313" key="13">
    <source>
        <dbReference type="EMBL" id="PLW16754.1"/>
    </source>
</evidence>
<dbReference type="AlphaFoldDB" id="A0A2N5UXA4"/>
<dbReference type="OrthoDB" id="2013972at2759"/>
<sequence length="400" mass="44870">MTRHYSIPFGTPIYCSTFINTEIIALGAGGGTSKSGIKNTITIIKLNDTEEEEKKKTHYQLEKGEDVPMSILFDRSNNQLICGINSPQLTTHPEKNLHLRTFLWDKQNQLIKPKTAQRILTYDSEDNYQRITSLSEKTPKLLAIGGTNNQLNLLNYPSLKPAFSPMWCDQDDKTLELLAVDFHSNGTQFLVASNRNIKLYSTKRTSPPKQNKLPSPDLIRQLEPPTPHANQSCAFRNAMYGRGTNCKTLYTILNYLPNKKKKHTPSIWGPAADPRKAVLMTWNLDNGTPGRSKTISHKPVTCLDMSPSGHLLAFSSSDLSIGILDASSLRSLLSILHAHEFPVTSIKFSPDEKRVVSCSADMTIRVVELHAGIRDRSYKYMLMLISLIMLLVGLLIKFLN</sequence>
<evidence type="ECO:0000256" key="3">
    <source>
        <dbReference type="ARBA" id="ARBA00022574"/>
    </source>
</evidence>
<dbReference type="InterPro" id="IPR015943">
    <property type="entry name" value="WD40/YVTN_repeat-like_dom_sf"/>
</dbReference>
<gene>
    <name evidence="14" type="ORF">PCANC_10505</name>
    <name evidence="13" type="ORF">PCANC_12315</name>
</gene>
<dbReference type="PANTHER" id="PTHR23284:SF0">
    <property type="entry name" value="PROLACTIN REGULATORY ELEMENT-BINDING PROTEIN"/>
    <property type="match status" value="1"/>
</dbReference>
<dbReference type="STRING" id="200324.A0A2N5UXA4"/>
<evidence type="ECO:0000256" key="2">
    <source>
        <dbReference type="ARBA" id="ARBA00022448"/>
    </source>
</evidence>
<dbReference type="GO" id="GO:0015031">
    <property type="term" value="P:protein transport"/>
    <property type="evidence" value="ECO:0007669"/>
    <property type="project" value="UniProtKB-KW"/>
</dbReference>
<accession>A0A2N5UXA4</accession>
<evidence type="ECO:0000256" key="10">
    <source>
        <dbReference type="ARBA" id="ARBA00023136"/>
    </source>
</evidence>
<keyword evidence="3 11" id="KW-0853">WD repeat</keyword>
<feature type="transmembrane region" description="Helical" evidence="12">
    <location>
        <begin position="380"/>
        <end position="399"/>
    </location>
</feature>
<evidence type="ECO:0000256" key="5">
    <source>
        <dbReference type="ARBA" id="ARBA00022737"/>
    </source>
</evidence>
<dbReference type="SUPFAM" id="SSF50978">
    <property type="entry name" value="WD40 repeat-like"/>
    <property type="match status" value="1"/>
</dbReference>
<keyword evidence="4 12" id="KW-0812">Transmembrane</keyword>
<proteinExistence type="predicted"/>
<dbReference type="EMBL" id="PGCJ01000863">
    <property type="protein sequence ID" value="PLW16754.1"/>
    <property type="molecule type" value="Genomic_DNA"/>
</dbReference>
<feature type="repeat" description="WD" evidence="11">
    <location>
        <begin position="336"/>
        <end position="377"/>
    </location>
</feature>
<dbReference type="GO" id="GO:0003400">
    <property type="term" value="P:regulation of COPII vesicle coating"/>
    <property type="evidence" value="ECO:0007669"/>
    <property type="project" value="TreeGrafter"/>
</dbReference>
<keyword evidence="7" id="KW-0931">ER-Golgi transport</keyword>
<dbReference type="Proteomes" id="UP000235388">
    <property type="component" value="Unassembled WGS sequence"/>
</dbReference>
<dbReference type="GO" id="GO:0005789">
    <property type="term" value="C:endoplasmic reticulum membrane"/>
    <property type="evidence" value="ECO:0007669"/>
    <property type="project" value="UniProtKB-SubCell"/>
</dbReference>
<evidence type="ECO:0000256" key="6">
    <source>
        <dbReference type="ARBA" id="ARBA00022824"/>
    </source>
</evidence>
<evidence type="ECO:0000256" key="7">
    <source>
        <dbReference type="ARBA" id="ARBA00022892"/>
    </source>
</evidence>
<dbReference type="PROSITE" id="PS50294">
    <property type="entry name" value="WD_REPEATS_REGION"/>
    <property type="match status" value="1"/>
</dbReference>